<keyword evidence="12" id="KW-1185">Reference proteome</keyword>
<dbReference type="EC" id="2.1.1.-" evidence="8"/>
<keyword evidence="3 11" id="KW-0808">Transferase</keyword>
<dbReference type="InterPro" id="IPR002941">
    <property type="entry name" value="DNA_methylase_N4/N6"/>
</dbReference>
<evidence type="ECO:0000256" key="6">
    <source>
        <dbReference type="ARBA" id="ARBA00023125"/>
    </source>
</evidence>
<comment type="similarity">
    <text evidence="1">Belongs to the N(4)/N(6)-methyltransferase family. N(4) subfamily.</text>
</comment>
<sequence length="307" mass="35119">MDNRKYNRSGTRTSSFGTPGRINHDSSEFYNSNLYSELKLPDKVKYIENTIPTDKVNKIYCKSSEIMDDIPDSSVHLMVTSPPYNVKKEYDEDLLLKEYRELLKKVFKETYKKLVTGGRACINIANLGRKPYIPLHSFIIEDMIDIGFFMRGEIIWNKASSASPSTAWGSWLSAANPVLRDIHEYILVFSKESFSRKSSGKESTISKEDFLEWTKSVWTFPAVSAKSIGHPAPFPEELPHRLIQLYTFKGDVVLDPFCGSGTTCLAALRDGRKYIGYEIVPEYVELANKRINAYYKQISFENSQHTL</sequence>
<dbReference type="PANTHER" id="PTHR13370:SF24">
    <property type="entry name" value="TYPE III RESTRICTION-MODIFICATION ENZYME STYLTI MOD SUBUNIT"/>
    <property type="match status" value="1"/>
</dbReference>
<organism evidence="11 12">
    <name type="scientific">Calorimonas adulescens</name>
    <dbReference type="NCBI Taxonomy" id="2606906"/>
    <lineage>
        <taxon>Bacteria</taxon>
        <taxon>Bacillati</taxon>
        <taxon>Bacillota</taxon>
        <taxon>Clostridia</taxon>
        <taxon>Thermoanaerobacterales</taxon>
        <taxon>Thermoanaerobacteraceae</taxon>
        <taxon>Calorimonas</taxon>
    </lineage>
</organism>
<gene>
    <name evidence="11" type="ORF">FWJ32_05155</name>
</gene>
<dbReference type="GO" id="GO:0015667">
    <property type="term" value="F:site-specific DNA-methyltransferase (cytosine-N4-specific) activity"/>
    <property type="evidence" value="ECO:0007669"/>
    <property type="project" value="UniProtKB-EC"/>
</dbReference>
<keyword evidence="6" id="KW-0238">DNA-binding</keyword>
<evidence type="ECO:0000256" key="9">
    <source>
        <dbReference type="SAM" id="MobiDB-lite"/>
    </source>
</evidence>
<evidence type="ECO:0000256" key="7">
    <source>
        <dbReference type="ARBA" id="ARBA00049120"/>
    </source>
</evidence>
<dbReference type="InterPro" id="IPR001091">
    <property type="entry name" value="RM_Methyltransferase"/>
</dbReference>
<feature type="region of interest" description="Disordered" evidence="9">
    <location>
        <begin position="1"/>
        <end position="22"/>
    </location>
</feature>
<dbReference type="GO" id="GO:0009307">
    <property type="term" value="P:DNA restriction-modification system"/>
    <property type="evidence" value="ECO:0007669"/>
    <property type="project" value="UniProtKB-KW"/>
</dbReference>
<dbReference type="RefSeq" id="WP_149544909.1">
    <property type="nucleotide sequence ID" value="NZ_VTPS01000006.1"/>
</dbReference>
<dbReference type="InterPro" id="IPR017985">
    <property type="entry name" value="MeTrfase_CN4_CS"/>
</dbReference>
<feature type="domain" description="DNA methylase N-4/N-6" evidence="10">
    <location>
        <begin position="75"/>
        <end position="289"/>
    </location>
</feature>
<dbReference type="CDD" id="cd02440">
    <property type="entry name" value="AdoMet_MTases"/>
    <property type="match status" value="1"/>
</dbReference>
<accession>A0A5D8QGM2</accession>
<dbReference type="SUPFAM" id="SSF53335">
    <property type="entry name" value="S-adenosyl-L-methionine-dependent methyltransferases"/>
    <property type="match status" value="1"/>
</dbReference>
<evidence type="ECO:0000313" key="12">
    <source>
        <dbReference type="Proteomes" id="UP000322976"/>
    </source>
</evidence>
<name>A0A5D8QGM2_9THEO</name>
<reference evidence="11 12" key="1">
    <citation type="submission" date="2019-08" db="EMBL/GenBank/DDBJ databases">
        <title>Calorimonas adulescens gen. nov., sp. nov., an anaerobic thermophilic bacterium from Sakhalin hot spring.</title>
        <authorList>
            <person name="Khomyakova M.A."/>
            <person name="Merkel A.Y."/>
            <person name="Novikov A."/>
            <person name="Bonch-Osmolovskaya E.A."/>
            <person name="Slobodkin A.I."/>
        </authorList>
    </citation>
    <scope>NUCLEOTIDE SEQUENCE [LARGE SCALE GENOMIC DNA]</scope>
    <source>
        <strain evidence="11 12">A05MB</strain>
    </source>
</reference>
<evidence type="ECO:0000256" key="3">
    <source>
        <dbReference type="ARBA" id="ARBA00022679"/>
    </source>
</evidence>
<dbReference type="Gene3D" id="3.40.50.150">
    <property type="entry name" value="Vaccinia Virus protein VP39"/>
    <property type="match status" value="1"/>
</dbReference>
<comment type="catalytic activity">
    <reaction evidence="7">
        <text>a 2'-deoxycytidine in DNA + S-adenosyl-L-methionine = an N(4)-methyl-2'-deoxycytidine in DNA + S-adenosyl-L-homocysteine + H(+)</text>
        <dbReference type="Rhea" id="RHEA:16857"/>
        <dbReference type="Rhea" id="RHEA-COMP:11369"/>
        <dbReference type="Rhea" id="RHEA-COMP:13674"/>
        <dbReference type="ChEBI" id="CHEBI:15378"/>
        <dbReference type="ChEBI" id="CHEBI:57856"/>
        <dbReference type="ChEBI" id="CHEBI:59789"/>
        <dbReference type="ChEBI" id="CHEBI:85452"/>
        <dbReference type="ChEBI" id="CHEBI:137933"/>
        <dbReference type="EC" id="2.1.1.113"/>
    </reaction>
</comment>
<comment type="caution">
    <text evidence="11">The sequence shown here is derived from an EMBL/GenBank/DDBJ whole genome shotgun (WGS) entry which is preliminary data.</text>
</comment>
<keyword evidence="5" id="KW-0680">Restriction system</keyword>
<proteinExistence type="inferred from homology"/>
<keyword evidence="4" id="KW-0949">S-adenosyl-L-methionine</keyword>
<evidence type="ECO:0000256" key="8">
    <source>
        <dbReference type="RuleBase" id="RU362026"/>
    </source>
</evidence>
<keyword evidence="2 11" id="KW-0489">Methyltransferase</keyword>
<evidence type="ECO:0000256" key="2">
    <source>
        <dbReference type="ARBA" id="ARBA00022603"/>
    </source>
</evidence>
<evidence type="ECO:0000256" key="4">
    <source>
        <dbReference type="ARBA" id="ARBA00022691"/>
    </source>
</evidence>
<dbReference type="InterPro" id="IPR029063">
    <property type="entry name" value="SAM-dependent_MTases_sf"/>
</dbReference>
<dbReference type="EMBL" id="VTPS01000006">
    <property type="protein sequence ID" value="TZE82398.1"/>
    <property type="molecule type" value="Genomic_DNA"/>
</dbReference>
<dbReference type="Pfam" id="PF01555">
    <property type="entry name" value="N6_N4_Mtase"/>
    <property type="match status" value="1"/>
</dbReference>
<dbReference type="Proteomes" id="UP000322976">
    <property type="component" value="Unassembled WGS sequence"/>
</dbReference>
<evidence type="ECO:0000259" key="10">
    <source>
        <dbReference type="Pfam" id="PF01555"/>
    </source>
</evidence>
<evidence type="ECO:0000313" key="11">
    <source>
        <dbReference type="EMBL" id="TZE82398.1"/>
    </source>
</evidence>
<dbReference type="GO" id="GO:0008170">
    <property type="term" value="F:N-methyltransferase activity"/>
    <property type="evidence" value="ECO:0007669"/>
    <property type="project" value="InterPro"/>
</dbReference>
<dbReference type="PROSITE" id="PS00093">
    <property type="entry name" value="N4_MTASE"/>
    <property type="match status" value="1"/>
</dbReference>
<dbReference type="PRINTS" id="PR00508">
    <property type="entry name" value="S21N4MTFRASE"/>
</dbReference>
<dbReference type="PANTHER" id="PTHR13370">
    <property type="entry name" value="RNA METHYLASE-RELATED"/>
    <property type="match status" value="1"/>
</dbReference>
<dbReference type="AlphaFoldDB" id="A0A5D8QGM2"/>
<evidence type="ECO:0000256" key="5">
    <source>
        <dbReference type="ARBA" id="ARBA00022747"/>
    </source>
</evidence>
<dbReference type="GO" id="GO:0003677">
    <property type="term" value="F:DNA binding"/>
    <property type="evidence" value="ECO:0007669"/>
    <property type="project" value="UniProtKB-KW"/>
</dbReference>
<protein>
    <recommendedName>
        <fullName evidence="8">Methyltransferase</fullName>
        <ecNumber evidence="8">2.1.1.-</ecNumber>
    </recommendedName>
</protein>
<feature type="compositionally biased region" description="Polar residues" evidence="9">
    <location>
        <begin position="8"/>
        <end position="17"/>
    </location>
</feature>
<dbReference type="GO" id="GO:0032259">
    <property type="term" value="P:methylation"/>
    <property type="evidence" value="ECO:0007669"/>
    <property type="project" value="UniProtKB-KW"/>
</dbReference>
<dbReference type="GO" id="GO:0005737">
    <property type="term" value="C:cytoplasm"/>
    <property type="evidence" value="ECO:0007669"/>
    <property type="project" value="TreeGrafter"/>
</dbReference>
<evidence type="ECO:0000256" key="1">
    <source>
        <dbReference type="ARBA" id="ARBA00010203"/>
    </source>
</evidence>